<dbReference type="InterPro" id="IPR051532">
    <property type="entry name" value="Ester_Hydrolysis_Enzymes"/>
</dbReference>
<evidence type="ECO:0000313" key="3">
    <source>
        <dbReference type="Proteomes" id="UP001600165"/>
    </source>
</evidence>
<dbReference type="PANTHER" id="PTHR30383:SF5">
    <property type="entry name" value="SGNH HYDROLASE-TYPE ESTERASE DOMAIN-CONTAINING PROTEIN"/>
    <property type="match status" value="1"/>
</dbReference>
<evidence type="ECO:0000259" key="1">
    <source>
        <dbReference type="Pfam" id="PF13472"/>
    </source>
</evidence>
<dbReference type="Pfam" id="PF13472">
    <property type="entry name" value="Lipase_GDSL_2"/>
    <property type="match status" value="1"/>
</dbReference>
<dbReference type="SUPFAM" id="SSF52266">
    <property type="entry name" value="SGNH hydrolase"/>
    <property type="match status" value="1"/>
</dbReference>
<evidence type="ECO:0000313" key="2">
    <source>
        <dbReference type="EMBL" id="MFE4105022.1"/>
    </source>
</evidence>
<dbReference type="InterPro" id="IPR036514">
    <property type="entry name" value="SGNH_hydro_sf"/>
</dbReference>
<dbReference type="Proteomes" id="UP001600165">
    <property type="component" value="Unassembled WGS sequence"/>
</dbReference>
<dbReference type="CDD" id="cd01835">
    <property type="entry name" value="SGNH_hydrolase_like_3"/>
    <property type="match status" value="1"/>
</dbReference>
<feature type="domain" description="SGNH hydrolase-type esterase" evidence="1">
    <location>
        <begin position="21"/>
        <end position="210"/>
    </location>
</feature>
<dbReference type="RefSeq" id="WP_377960905.1">
    <property type="nucleotide sequence ID" value="NZ_JBHZOL010000011.1"/>
</dbReference>
<dbReference type="EMBL" id="JBHZOL010000011">
    <property type="protein sequence ID" value="MFE4105022.1"/>
    <property type="molecule type" value="Genomic_DNA"/>
</dbReference>
<dbReference type="Gene3D" id="3.40.50.1110">
    <property type="entry name" value="SGNH hydrolase"/>
    <property type="match status" value="1"/>
</dbReference>
<organism evidence="2 3">
    <name type="scientific">Almyronema epifaneia S1</name>
    <dbReference type="NCBI Taxonomy" id="2991925"/>
    <lineage>
        <taxon>Bacteria</taxon>
        <taxon>Bacillati</taxon>
        <taxon>Cyanobacteriota</taxon>
        <taxon>Cyanophyceae</taxon>
        <taxon>Nodosilineales</taxon>
        <taxon>Nodosilineaceae</taxon>
        <taxon>Almyronema</taxon>
        <taxon>Almyronema epifaneia</taxon>
    </lineage>
</organism>
<name>A0ABW6IB68_9CYAN</name>
<dbReference type="InterPro" id="IPR013830">
    <property type="entry name" value="SGNH_hydro"/>
</dbReference>
<gene>
    <name evidence="2" type="ORF">ACFVKH_01945</name>
</gene>
<proteinExistence type="predicted"/>
<reference evidence="2 3" key="1">
    <citation type="submission" date="2024-10" db="EMBL/GenBank/DDBJ databases">
        <authorList>
            <person name="Ratan Roy A."/>
            <person name="Morales Sandoval P.H."/>
            <person name="De Los Santos Villalobos S."/>
            <person name="Chakraborty S."/>
            <person name="Mukherjee J."/>
        </authorList>
    </citation>
    <scope>NUCLEOTIDE SEQUENCE [LARGE SCALE GENOMIC DNA]</scope>
    <source>
        <strain evidence="2 3">S1</strain>
    </source>
</reference>
<sequence>MTMVALPVAQRVAALPKKVVAIGDSLVYGFGDPEGGGWVERLRRRSMAPESPGPVIYNLGVRGDGVQQVACRLEGEFRYRGELRNRVPDLILLSVGVNDSAQVGKRGGRNLTEFHVFQQHLADLLDQAQQLCPVLFVGMPPVDEAKMPFVDVLYYSHAQQYRYKQATQSACRARGIPYLDVFELWMAQAESWWRSRLSADGLHPNTLGHQTLLEHVLNWPSLQQMMAY</sequence>
<accession>A0ABW6IB68</accession>
<dbReference type="PANTHER" id="PTHR30383">
    <property type="entry name" value="THIOESTERASE 1/PROTEASE 1/LYSOPHOSPHOLIPASE L1"/>
    <property type="match status" value="1"/>
</dbReference>
<comment type="caution">
    <text evidence="2">The sequence shown here is derived from an EMBL/GenBank/DDBJ whole genome shotgun (WGS) entry which is preliminary data.</text>
</comment>
<protein>
    <submittedName>
        <fullName evidence="2">GDSL-type esterase/lipase family protein</fullName>
    </submittedName>
</protein>
<keyword evidence="3" id="KW-1185">Reference proteome</keyword>